<reference evidence="1" key="1">
    <citation type="journal article" date="2015" name="Nature">
        <title>Complex archaea that bridge the gap between prokaryotes and eukaryotes.</title>
        <authorList>
            <person name="Spang A."/>
            <person name="Saw J.H."/>
            <person name="Jorgensen S.L."/>
            <person name="Zaremba-Niedzwiedzka K."/>
            <person name="Martijn J."/>
            <person name="Lind A.E."/>
            <person name="van Eijk R."/>
            <person name="Schleper C."/>
            <person name="Guy L."/>
            <person name="Ettema T.J."/>
        </authorList>
    </citation>
    <scope>NUCLEOTIDE SEQUENCE</scope>
</reference>
<proteinExistence type="predicted"/>
<name>A0A0F8ZRN0_9ZZZZ</name>
<accession>A0A0F8ZRN0</accession>
<protein>
    <submittedName>
        <fullName evidence="1">Uncharacterized protein</fullName>
    </submittedName>
</protein>
<organism evidence="1">
    <name type="scientific">marine sediment metagenome</name>
    <dbReference type="NCBI Taxonomy" id="412755"/>
    <lineage>
        <taxon>unclassified sequences</taxon>
        <taxon>metagenomes</taxon>
        <taxon>ecological metagenomes</taxon>
    </lineage>
</organism>
<dbReference type="EMBL" id="LAZR01061915">
    <property type="protein sequence ID" value="KKK62601.1"/>
    <property type="molecule type" value="Genomic_DNA"/>
</dbReference>
<gene>
    <name evidence="1" type="ORF">LCGC14_3002690</name>
</gene>
<dbReference type="AlphaFoldDB" id="A0A0F8ZRN0"/>
<sequence length="62" mass="7061">MRIAKILTVHPVHRPADVKYIFIGEDDSRLGEAGRTLKKGTYYEGRGGAALRDFLEKFLARR</sequence>
<evidence type="ECO:0000313" key="1">
    <source>
        <dbReference type="EMBL" id="KKK62601.1"/>
    </source>
</evidence>
<comment type="caution">
    <text evidence="1">The sequence shown here is derived from an EMBL/GenBank/DDBJ whole genome shotgun (WGS) entry which is preliminary data.</text>
</comment>